<evidence type="ECO:0000313" key="5">
    <source>
        <dbReference type="Proteomes" id="UP000191518"/>
    </source>
</evidence>
<feature type="compositionally biased region" description="Low complexity" evidence="2">
    <location>
        <begin position="183"/>
        <end position="196"/>
    </location>
</feature>
<feature type="compositionally biased region" description="Polar residues" evidence="2">
    <location>
        <begin position="169"/>
        <end position="178"/>
    </location>
</feature>
<feature type="compositionally biased region" description="Low complexity" evidence="2">
    <location>
        <begin position="380"/>
        <end position="391"/>
    </location>
</feature>
<feature type="region of interest" description="Disordered" evidence="2">
    <location>
        <begin position="549"/>
        <end position="574"/>
    </location>
</feature>
<accession>A0A1V6RFZ3</accession>
<reference evidence="5" key="1">
    <citation type="journal article" date="2017" name="Nat. Microbiol.">
        <title>Global analysis of biosynthetic gene clusters reveals vast potential of secondary metabolite production in Penicillium species.</title>
        <authorList>
            <person name="Nielsen J.C."/>
            <person name="Grijseels S."/>
            <person name="Prigent S."/>
            <person name="Ji B."/>
            <person name="Dainat J."/>
            <person name="Nielsen K.F."/>
            <person name="Frisvad J.C."/>
            <person name="Workman M."/>
            <person name="Nielsen J."/>
        </authorList>
    </citation>
    <scope>NUCLEOTIDE SEQUENCE [LARGE SCALE GENOMIC DNA]</scope>
    <source>
        <strain evidence="5">IBT 29486</strain>
    </source>
</reference>
<dbReference type="InterPro" id="IPR025122">
    <property type="entry name" value="DUF4048"/>
</dbReference>
<feature type="compositionally biased region" description="Polar residues" evidence="2">
    <location>
        <begin position="341"/>
        <end position="354"/>
    </location>
</feature>
<feature type="region of interest" description="Disordered" evidence="2">
    <location>
        <begin position="1"/>
        <end position="100"/>
    </location>
</feature>
<dbReference type="Proteomes" id="UP000191518">
    <property type="component" value="Unassembled WGS sequence"/>
</dbReference>
<dbReference type="OrthoDB" id="4097086at2759"/>
<feature type="region of interest" description="Disordered" evidence="2">
    <location>
        <begin position="337"/>
        <end position="529"/>
    </location>
</feature>
<organism evidence="4 5">
    <name type="scientific">Penicillium vulpinum</name>
    <dbReference type="NCBI Taxonomy" id="29845"/>
    <lineage>
        <taxon>Eukaryota</taxon>
        <taxon>Fungi</taxon>
        <taxon>Dikarya</taxon>
        <taxon>Ascomycota</taxon>
        <taxon>Pezizomycotina</taxon>
        <taxon>Eurotiomycetes</taxon>
        <taxon>Eurotiomycetidae</taxon>
        <taxon>Eurotiales</taxon>
        <taxon>Aspergillaceae</taxon>
        <taxon>Penicillium</taxon>
    </lineage>
</organism>
<feature type="compositionally biased region" description="Polar residues" evidence="2">
    <location>
        <begin position="480"/>
        <end position="508"/>
    </location>
</feature>
<sequence length="574" mass="62038">MESLPGAESLIPGPFPDQISTATDSASELSHSNLSRSSSLAQKKGSLPRTARHAKRLTLNFPINPNEPEIPDSNITSPGSITPVTQSSTRPSPAQPPGTPMAFDVPDDGYDFLRAIASQERKVMELREELTRAEADLVTIKKQWALSEKSRKRAEINHAEPLIPLRSPDFSTPEVSSSHVREQSMSSVTSSTVSQERISRDLDRRASVRAAATPGTKIGTNGRRVFHGTHTRTLSLLSPVSGLSSSSRGELGHPNPERVGRSPRSATLPSVERNNAAMMSTQLDESQVPEHLLAQWQKTLPPPSREALVRTGKQMASDLREGLWTFLEDIRQATVGEEGINGTQTRKSPSNSLAPPNGRKRDSLAGSRSRERLLADGQLSRSSSSSSRGRGPAAETKTGKDTKPAEISTSFWNEFGIDTPAQKSPHAPRTPSGNKAASRNEATEAEQRDHLSSNATDAQDEDLDNWDDWDTPPSGKKTHTPSSSRSTVASKRDQSPTTQGSSPRTSASFGDLNPASSALDPSVSEGIPWPAITKLAPSKLQRTASNLMAEWERSLSPSPERTGSSLNRKDSKKD</sequence>
<gene>
    <name evidence="4" type="ORF">PENVUL_c054G10018</name>
</gene>
<feature type="compositionally biased region" description="Polar residues" evidence="2">
    <location>
        <begin position="73"/>
        <end position="92"/>
    </location>
</feature>
<feature type="compositionally biased region" description="Basic and acidic residues" evidence="2">
    <location>
        <begin position="359"/>
        <end position="374"/>
    </location>
</feature>
<evidence type="ECO:0000313" key="4">
    <source>
        <dbReference type="EMBL" id="OQE00323.1"/>
    </source>
</evidence>
<feature type="coiled-coil region" evidence="1">
    <location>
        <begin position="116"/>
        <end position="143"/>
    </location>
</feature>
<evidence type="ECO:0000256" key="2">
    <source>
        <dbReference type="SAM" id="MobiDB-lite"/>
    </source>
</evidence>
<proteinExistence type="predicted"/>
<feature type="domain" description="DUF4048" evidence="3">
    <location>
        <begin position="230"/>
        <end position="486"/>
    </location>
</feature>
<feature type="compositionally biased region" description="Basic and acidic residues" evidence="2">
    <location>
        <begin position="441"/>
        <end position="451"/>
    </location>
</feature>
<protein>
    <recommendedName>
        <fullName evidence="3">DUF4048 domain-containing protein</fullName>
    </recommendedName>
</protein>
<feature type="compositionally biased region" description="Low complexity" evidence="2">
    <location>
        <begin position="234"/>
        <end position="249"/>
    </location>
</feature>
<dbReference type="AlphaFoldDB" id="A0A1V6RFZ3"/>
<dbReference type="Pfam" id="PF13257">
    <property type="entry name" value="DUF4048"/>
    <property type="match status" value="1"/>
</dbReference>
<feature type="region of interest" description="Disordered" evidence="2">
    <location>
        <begin position="165"/>
        <end position="271"/>
    </location>
</feature>
<dbReference type="EMBL" id="MDYP01000054">
    <property type="protein sequence ID" value="OQE00323.1"/>
    <property type="molecule type" value="Genomic_DNA"/>
</dbReference>
<keyword evidence="5" id="KW-1185">Reference proteome</keyword>
<feature type="compositionally biased region" description="Basic and acidic residues" evidence="2">
    <location>
        <begin position="197"/>
        <end position="206"/>
    </location>
</feature>
<evidence type="ECO:0000259" key="3">
    <source>
        <dbReference type="Pfam" id="PF13257"/>
    </source>
</evidence>
<comment type="caution">
    <text evidence="4">The sequence shown here is derived from an EMBL/GenBank/DDBJ whole genome shotgun (WGS) entry which is preliminary data.</text>
</comment>
<feature type="compositionally biased region" description="Low complexity" evidence="2">
    <location>
        <begin position="25"/>
        <end position="40"/>
    </location>
</feature>
<keyword evidence="1" id="KW-0175">Coiled coil</keyword>
<feature type="compositionally biased region" description="Polar residues" evidence="2">
    <location>
        <begin position="555"/>
        <end position="566"/>
    </location>
</feature>
<name>A0A1V6RFZ3_9EURO</name>
<feature type="compositionally biased region" description="Acidic residues" evidence="2">
    <location>
        <begin position="458"/>
        <end position="470"/>
    </location>
</feature>
<evidence type="ECO:0000256" key="1">
    <source>
        <dbReference type="SAM" id="Coils"/>
    </source>
</evidence>